<evidence type="ECO:0000313" key="1">
    <source>
        <dbReference type="EMBL" id="KKM24853.1"/>
    </source>
</evidence>
<feature type="non-terminal residue" evidence="1">
    <location>
        <position position="105"/>
    </location>
</feature>
<sequence length="105" mass="12470">MGFLDLFKSPTQKKMEREWLLQNNKKALVRRIWLMTIGAGELKSRATMIIASMMNMEGENVDKFHDYSEFVIGTIDKWTEEWESFEEKSWNHIVEHSLDIDLEES</sequence>
<proteinExistence type="predicted"/>
<name>A0A0F9KRT9_9ZZZZ</name>
<dbReference type="AlphaFoldDB" id="A0A0F9KRT9"/>
<protein>
    <submittedName>
        <fullName evidence="1">Uncharacterized protein</fullName>
    </submittedName>
</protein>
<accession>A0A0F9KRT9</accession>
<organism evidence="1">
    <name type="scientific">marine sediment metagenome</name>
    <dbReference type="NCBI Taxonomy" id="412755"/>
    <lineage>
        <taxon>unclassified sequences</taxon>
        <taxon>metagenomes</taxon>
        <taxon>ecological metagenomes</taxon>
    </lineage>
</organism>
<dbReference type="EMBL" id="LAZR01012837">
    <property type="protein sequence ID" value="KKM24853.1"/>
    <property type="molecule type" value="Genomic_DNA"/>
</dbReference>
<reference evidence="1" key="1">
    <citation type="journal article" date="2015" name="Nature">
        <title>Complex archaea that bridge the gap between prokaryotes and eukaryotes.</title>
        <authorList>
            <person name="Spang A."/>
            <person name="Saw J.H."/>
            <person name="Jorgensen S.L."/>
            <person name="Zaremba-Niedzwiedzka K."/>
            <person name="Martijn J."/>
            <person name="Lind A.E."/>
            <person name="van Eijk R."/>
            <person name="Schleper C."/>
            <person name="Guy L."/>
            <person name="Ettema T.J."/>
        </authorList>
    </citation>
    <scope>NUCLEOTIDE SEQUENCE</scope>
</reference>
<comment type="caution">
    <text evidence="1">The sequence shown here is derived from an EMBL/GenBank/DDBJ whole genome shotgun (WGS) entry which is preliminary data.</text>
</comment>
<gene>
    <name evidence="1" type="ORF">LCGC14_1601040</name>
</gene>